<keyword evidence="1" id="KW-0812">Transmembrane</keyword>
<reference evidence="3" key="1">
    <citation type="submission" date="2016-07" db="EMBL/GenBank/DDBJ databases">
        <authorList>
            <person name="Florea S."/>
            <person name="Webb J.S."/>
            <person name="Jaromczyk J."/>
            <person name="Schardl C.L."/>
        </authorList>
    </citation>
    <scope>NUCLEOTIDE SEQUENCE [LARGE SCALE GENOMIC DNA]</scope>
    <source>
        <strain evidence="3">MV-1</strain>
    </source>
</reference>
<name>A0A1E5Q7W5_9PROT</name>
<accession>A0A1E5Q7W5</accession>
<dbReference type="AlphaFoldDB" id="A0A1E5Q7W5"/>
<dbReference type="Proteomes" id="UP000095347">
    <property type="component" value="Unassembled WGS sequence"/>
</dbReference>
<evidence type="ECO:0000313" key="2">
    <source>
        <dbReference type="EMBL" id="OEJ67296.1"/>
    </source>
</evidence>
<dbReference type="EMBL" id="MCGG01000023">
    <property type="protein sequence ID" value="OEJ67296.1"/>
    <property type="molecule type" value="Genomic_DNA"/>
</dbReference>
<keyword evidence="1" id="KW-1133">Transmembrane helix</keyword>
<keyword evidence="1" id="KW-0472">Membrane</keyword>
<organism evidence="2 3">
    <name type="scientific">Magnetovibrio blakemorei</name>
    <dbReference type="NCBI Taxonomy" id="28181"/>
    <lineage>
        <taxon>Bacteria</taxon>
        <taxon>Pseudomonadati</taxon>
        <taxon>Pseudomonadota</taxon>
        <taxon>Alphaproteobacteria</taxon>
        <taxon>Rhodospirillales</taxon>
        <taxon>Magnetovibrionaceae</taxon>
        <taxon>Magnetovibrio</taxon>
    </lineage>
</organism>
<sequence length="76" mass="8576">MLLYLVIVTLIIIFASQNLADVNVYLIAGRPAQMPLVLVIGLSFFTGFAMAIVTVIRRAIRRPKRDESKFLQSRPE</sequence>
<dbReference type="STRING" id="28181.BEN30_00230"/>
<keyword evidence="3" id="KW-1185">Reference proteome</keyword>
<comment type="caution">
    <text evidence="2">The sequence shown here is derived from an EMBL/GenBank/DDBJ whole genome shotgun (WGS) entry which is preliminary data.</text>
</comment>
<protein>
    <submittedName>
        <fullName evidence="2">Uncharacterized protein</fullName>
    </submittedName>
</protein>
<evidence type="ECO:0000313" key="3">
    <source>
        <dbReference type="Proteomes" id="UP000095347"/>
    </source>
</evidence>
<dbReference type="GO" id="GO:0005886">
    <property type="term" value="C:plasma membrane"/>
    <property type="evidence" value="ECO:0007669"/>
    <property type="project" value="InterPro"/>
</dbReference>
<proteinExistence type="predicted"/>
<gene>
    <name evidence="2" type="ORF">BEN30_00230</name>
</gene>
<evidence type="ECO:0000256" key="1">
    <source>
        <dbReference type="SAM" id="Phobius"/>
    </source>
</evidence>
<feature type="transmembrane region" description="Helical" evidence="1">
    <location>
        <begin position="36"/>
        <end position="56"/>
    </location>
</feature>